<sequence>MQRNEECVSLRRLRKYLGALSRERADPYDMWIKVLTCVYICNADGFDLADEWSQVSGKYVSRDDVFKHWKTSKGDLNMGLGMLIEFIKEDNPGDKYIISKLDYVEYEAITPRYYNINEKIIDVEYLTSEIYKGNDIVVCKSGTGTRKSASAAVCCNEEGGKVLVVGSFATFVFQEVRSFHSEHIVKQFGENHISLVKYHEKHLDIKNDRGIAMTLSSLSKFEQSTIEELKEFTVVIDEANSLMTLLLGSETVAPKCIYLYWLLKRILVNCKKIIMIDADISDIVFEFLNFIIPLRENKKAIFVRNVRRDYSGIKAIKVNEKELIERMKKDIAMGIYFVVCFDSRKEAKKLFDMMSDKQNEENFVLIYGESCDEVDPERLKNKWVFYSPRVEKNGLDYIPKDSLAETVYILMSGENITPLQVNRHTTRNRIMKRLIYCITAEPKNLKYESVDALEKDVDGWTPAMKNLMKNQGVRFYDFWINPNIKKDVEEFVKLFYIAEYHKNIFAVDFCRHFETILLENGFEIEV</sequence>
<gene>
    <name evidence="2" type="ORF">Hyperionvirus24_9</name>
</gene>
<dbReference type="InterPro" id="IPR014819">
    <property type="entry name" value="PriCT_2"/>
</dbReference>
<evidence type="ECO:0000259" key="1">
    <source>
        <dbReference type="Pfam" id="PF08707"/>
    </source>
</evidence>
<reference evidence="2" key="1">
    <citation type="submission" date="2018-10" db="EMBL/GenBank/DDBJ databases">
        <title>Hidden diversity of soil giant viruses.</title>
        <authorList>
            <person name="Schulz F."/>
            <person name="Alteio L."/>
            <person name="Goudeau D."/>
            <person name="Ryan E.M."/>
            <person name="Malmstrom R.R."/>
            <person name="Blanchard J."/>
            <person name="Woyke T."/>
        </authorList>
    </citation>
    <scope>NUCLEOTIDE SEQUENCE</scope>
    <source>
        <strain evidence="2">HYV1</strain>
    </source>
</reference>
<evidence type="ECO:0000313" key="2">
    <source>
        <dbReference type="EMBL" id="AYV84387.1"/>
    </source>
</evidence>
<name>A0A3G5AB18_9VIRU</name>
<dbReference type="GO" id="GO:0016817">
    <property type="term" value="F:hydrolase activity, acting on acid anhydrides"/>
    <property type="evidence" value="ECO:0007669"/>
    <property type="project" value="InterPro"/>
</dbReference>
<organism evidence="2">
    <name type="scientific">Hyperionvirus sp</name>
    <dbReference type="NCBI Taxonomy" id="2487770"/>
    <lineage>
        <taxon>Viruses</taxon>
        <taxon>Varidnaviria</taxon>
        <taxon>Bamfordvirae</taxon>
        <taxon>Nucleocytoviricota</taxon>
        <taxon>Megaviricetes</taxon>
        <taxon>Imitervirales</taxon>
        <taxon>Mimiviridae</taxon>
        <taxon>Klosneuvirinae</taxon>
    </lineage>
</organism>
<accession>A0A3G5AB18</accession>
<protein>
    <recommendedName>
        <fullName evidence="1">Primase C-terminal 2 domain-containing protein</fullName>
    </recommendedName>
</protein>
<dbReference type="EMBL" id="MK072406">
    <property type="protein sequence ID" value="AYV84387.1"/>
    <property type="molecule type" value="Genomic_DNA"/>
</dbReference>
<feature type="domain" description="Primase C-terminal 2" evidence="1">
    <location>
        <begin position="14"/>
        <end position="84"/>
    </location>
</feature>
<dbReference type="Pfam" id="PF08707">
    <property type="entry name" value="PriCT_2"/>
    <property type="match status" value="1"/>
</dbReference>
<proteinExistence type="predicted"/>